<accession>A0ABV9DHN6</accession>
<dbReference type="InterPro" id="IPR003593">
    <property type="entry name" value="AAA+_ATPase"/>
</dbReference>
<reference evidence="6" key="1">
    <citation type="journal article" date="2019" name="Int. J. Syst. Evol. Microbiol.">
        <title>The Global Catalogue of Microorganisms (GCM) 10K type strain sequencing project: providing services to taxonomists for standard genome sequencing and annotation.</title>
        <authorList>
            <consortium name="The Broad Institute Genomics Platform"/>
            <consortium name="The Broad Institute Genome Sequencing Center for Infectious Disease"/>
            <person name="Wu L."/>
            <person name="Ma J."/>
        </authorList>
    </citation>
    <scope>NUCLEOTIDE SEQUENCE [LARGE SCALE GENOMIC DNA]</scope>
    <source>
        <strain evidence="6">CGMCC 4.7426</strain>
    </source>
</reference>
<evidence type="ECO:0000256" key="3">
    <source>
        <dbReference type="ARBA" id="ARBA00022840"/>
    </source>
</evidence>
<evidence type="ECO:0000259" key="4">
    <source>
        <dbReference type="PROSITE" id="PS50893"/>
    </source>
</evidence>
<keyword evidence="3 5" id="KW-0067">ATP-binding</keyword>
<dbReference type="EMBL" id="JBHSFU010000004">
    <property type="protein sequence ID" value="MFC4557868.1"/>
    <property type="molecule type" value="Genomic_DNA"/>
</dbReference>
<dbReference type="InterPro" id="IPR008995">
    <property type="entry name" value="Mo/tungstate-bd_C_term_dom"/>
</dbReference>
<dbReference type="PANTHER" id="PTHR42781">
    <property type="entry name" value="SPERMIDINE/PUTRESCINE IMPORT ATP-BINDING PROTEIN POTA"/>
    <property type="match status" value="1"/>
</dbReference>
<organism evidence="5 6">
    <name type="scientific">Virgibacillus kekensis</name>
    <dbReference type="NCBI Taxonomy" id="202261"/>
    <lineage>
        <taxon>Bacteria</taxon>
        <taxon>Bacillati</taxon>
        <taxon>Bacillota</taxon>
        <taxon>Bacilli</taxon>
        <taxon>Bacillales</taxon>
        <taxon>Bacillaceae</taxon>
        <taxon>Virgibacillus</taxon>
    </lineage>
</organism>
<gene>
    <name evidence="5" type="ORF">ACFO3D_06545</name>
</gene>
<dbReference type="InterPro" id="IPR017871">
    <property type="entry name" value="ABC_transporter-like_CS"/>
</dbReference>
<dbReference type="PROSITE" id="PS50893">
    <property type="entry name" value="ABC_TRANSPORTER_2"/>
    <property type="match status" value="1"/>
</dbReference>
<proteinExistence type="predicted"/>
<evidence type="ECO:0000256" key="1">
    <source>
        <dbReference type="ARBA" id="ARBA00022448"/>
    </source>
</evidence>
<dbReference type="InterPro" id="IPR050093">
    <property type="entry name" value="ABC_SmlMolc_Importer"/>
</dbReference>
<evidence type="ECO:0000313" key="5">
    <source>
        <dbReference type="EMBL" id="MFC4557868.1"/>
    </source>
</evidence>
<dbReference type="InterPro" id="IPR013611">
    <property type="entry name" value="Transp-assoc_OB_typ2"/>
</dbReference>
<sequence length="350" mass="39229">MSKLTLDGLTKKFDDNVVVDNLNLSIEEGEFVSLLGPSGCGKSTTLRMISGFIQPNQGEISIDGQNITKLPPNKRDTSLVFQNYALFPHMTIADNVGYGLKMRKVNKQEIEQRVNDMLKMVRLDHLKDRFPGQLSGGQQQRVALARALVVNPSVLLLDEPLSNLDAKLRDEMRSEILNLQLKFNLTCIFVTHDQEEALVLSDKVVVMDSGHIRQIGTPREIFDSPNSHFTADFVGVRNIFSGEQNDANFNTNFGGQFYIGESNHQVHKIGIRPNMIVVNPPEEKEYDNRFKATVETLLYRGTIIELVTTLETGEQVIVELPSEKYKVNTVSVGDVITLAWETENVIPLQG</sequence>
<dbReference type="SUPFAM" id="SSF50331">
    <property type="entry name" value="MOP-like"/>
    <property type="match status" value="1"/>
</dbReference>
<dbReference type="SMART" id="SM00382">
    <property type="entry name" value="AAA"/>
    <property type="match status" value="1"/>
</dbReference>
<dbReference type="SUPFAM" id="SSF52540">
    <property type="entry name" value="P-loop containing nucleoside triphosphate hydrolases"/>
    <property type="match status" value="1"/>
</dbReference>
<evidence type="ECO:0000313" key="6">
    <source>
        <dbReference type="Proteomes" id="UP001595989"/>
    </source>
</evidence>
<dbReference type="Proteomes" id="UP001595989">
    <property type="component" value="Unassembled WGS sequence"/>
</dbReference>
<dbReference type="InterPro" id="IPR003439">
    <property type="entry name" value="ABC_transporter-like_ATP-bd"/>
</dbReference>
<feature type="domain" description="ABC transporter" evidence="4">
    <location>
        <begin position="4"/>
        <end position="234"/>
    </location>
</feature>
<dbReference type="Pfam" id="PF00005">
    <property type="entry name" value="ABC_tran"/>
    <property type="match status" value="1"/>
</dbReference>
<dbReference type="Pfam" id="PF08402">
    <property type="entry name" value="TOBE_2"/>
    <property type="match status" value="1"/>
</dbReference>
<dbReference type="GO" id="GO:0005524">
    <property type="term" value="F:ATP binding"/>
    <property type="evidence" value="ECO:0007669"/>
    <property type="project" value="UniProtKB-KW"/>
</dbReference>
<name>A0ABV9DHN6_9BACI</name>
<dbReference type="RefSeq" id="WP_390294016.1">
    <property type="nucleotide sequence ID" value="NZ_JBHSFU010000004.1"/>
</dbReference>
<comment type="caution">
    <text evidence="5">The sequence shown here is derived from an EMBL/GenBank/DDBJ whole genome shotgun (WGS) entry which is preliminary data.</text>
</comment>
<keyword evidence="6" id="KW-1185">Reference proteome</keyword>
<protein>
    <submittedName>
        <fullName evidence="5">ABC transporter ATP-binding protein</fullName>
    </submittedName>
</protein>
<keyword evidence="1" id="KW-0813">Transport</keyword>
<keyword evidence="2" id="KW-0547">Nucleotide-binding</keyword>
<dbReference type="PROSITE" id="PS00211">
    <property type="entry name" value="ABC_TRANSPORTER_1"/>
    <property type="match status" value="1"/>
</dbReference>
<evidence type="ECO:0000256" key="2">
    <source>
        <dbReference type="ARBA" id="ARBA00022741"/>
    </source>
</evidence>
<dbReference type="PANTHER" id="PTHR42781:SF4">
    <property type="entry name" value="SPERMIDINE_PUTRESCINE IMPORT ATP-BINDING PROTEIN POTA"/>
    <property type="match status" value="1"/>
</dbReference>
<dbReference type="Gene3D" id="3.40.50.300">
    <property type="entry name" value="P-loop containing nucleotide triphosphate hydrolases"/>
    <property type="match status" value="1"/>
</dbReference>
<dbReference type="InterPro" id="IPR027417">
    <property type="entry name" value="P-loop_NTPase"/>
</dbReference>